<comment type="caution">
    <text evidence="6">The sequence shown here is derived from an EMBL/GenBank/DDBJ whole genome shotgun (WGS) entry which is preliminary data.</text>
</comment>
<feature type="transmembrane region" description="Helical" evidence="5">
    <location>
        <begin position="171"/>
        <end position="190"/>
    </location>
</feature>
<keyword evidence="3 5" id="KW-1133">Transmembrane helix</keyword>
<feature type="transmembrane region" description="Helical" evidence="5">
    <location>
        <begin position="436"/>
        <end position="455"/>
    </location>
</feature>
<comment type="subcellular location">
    <subcellularLocation>
        <location evidence="1">Membrane</location>
        <topology evidence="1">Multi-pass membrane protein</topology>
    </subcellularLocation>
</comment>
<dbReference type="AlphaFoldDB" id="A0A918Q8Q8"/>
<protein>
    <submittedName>
        <fullName evidence="6">Amino acid permease</fullName>
    </submittedName>
</protein>
<keyword evidence="4 5" id="KW-0472">Membrane</keyword>
<dbReference type="Proteomes" id="UP000630936">
    <property type="component" value="Unassembled WGS sequence"/>
</dbReference>
<feature type="transmembrane region" description="Helical" evidence="5">
    <location>
        <begin position="505"/>
        <end position="524"/>
    </location>
</feature>
<dbReference type="GO" id="GO:0022857">
    <property type="term" value="F:transmembrane transporter activity"/>
    <property type="evidence" value="ECO:0007669"/>
    <property type="project" value="InterPro"/>
</dbReference>
<dbReference type="InterPro" id="IPR002293">
    <property type="entry name" value="AA/rel_permease1"/>
</dbReference>
<dbReference type="PANTHER" id="PTHR47547:SF1">
    <property type="entry name" value="ASPARTATE-PROTON SYMPORTER"/>
    <property type="match status" value="1"/>
</dbReference>
<dbReference type="EMBL" id="BMWG01000009">
    <property type="protein sequence ID" value="GGZ37040.1"/>
    <property type="molecule type" value="Genomic_DNA"/>
</dbReference>
<feature type="transmembrane region" description="Helical" evidence="5">
    <location>
        <begin position="411"/>
        <end position="430"/>
    </location>
</feature>
<feature type="transmembrane region" description="Helical" evidence="5">
    <location>
        <begin position="21"/>
        <end position="45"/>
    </location>
</feature>
<feature type="transmembrane region" description="Helical" evidence="5">
    <location>
        <begin position="372"/>
        <end position="391"/>
    </location>
</feature>
<evidence type="ECO:0000256" key="5">
    <source>
        <dbReference type="SAM" id="Phobius"/>
    </source>
</evidence>
<dbReference type="GO" id="GO:0016020">
    <property type="term" value="C:membrane"/>
    <property type="evidence" value="ECO:0007669"/>
    <property type="project" value="UniProtKB-SubCell"/>
</dbReference>
<feature type="transmembrane region" description="Helical" evidence="5">
    <location>
        <begin position="347"/>
        <end position="366"/>
    </location>
</feature>
<keyword evidence="2 5" id="KW-0812">Transmembrane</keyword>
<keyword evidence="7" id="KW-1185">Reference proteome</keyword>
<dbReference type="Pfam" id="PF13520">
    <property type="entry name" value="AA_permease_2"/>
    <property type="match status" value="1"/>
</dbReference>
<reference evidence="6" key="1">
    <citation type="journal article" date="2014" name="Int. J. Syst. Evol. Microbiol.">
        <title>Complete genome sequence of Corynebacterium casei LMG S-19264T (=DSM 44701T), isolated from a smear-ripened cheese.</title>
        <authorList>
            <consortium name="US DOE Joint Genome Institute (JGI-PGF)"/>
            <person name="Walter F."/>
            <person name="Albersmeier A."/>
            <person name="Kalinowski J."/>
            <person name="Ruckert C."/>
        </authorList>
    </citation>
    <scope>NUCLEOTIDE SEQUENCE</scope>
    <source>
        <strain evidence="6">JCM 4988</strain>
    </source>
</reference>
<evidence type="ECO:0000256" key="3">
    <source>
        <dbReference type="ARBA" id="ARBA00022989"/>
    </source>
</evidence>
<evidence type="ECO:0000313" key="7">
    <source>
        <dbReference type="Proteomes" id="UP000630936"/>
    </source>
</evidence>
<evidence type="ECO:0000256" key="2">
    <source>
        <dbReference type="ARBA" id="ARBA00022692"/>
    </source>
</evidence>
<dbReference type="PANTHER" id="PTHR47547">
    <property type="match status" value="1"/>
</dbReference>
<accession>A0A918Q8Q8</accession>
<feature type="transmembrane region" description="Helical" evidence="5">
    <location>
        <begin position="139"/>
        <end position="159"/>
    </location>
</feature>
<organism evidence="6 7">
    <name type="scientific">Streptomyces inusitatus</name>
    <dbReference type="NCBI Taxonomy" id="68221"/>
    <lineage>
        <taxon>Bacteria</taxon>
        <taxon>Bacillati</taxon>
        <taxon>Actinomycetota</taxon>
        <taxon>Actinomycetes</taxon>
        <taxon>Kitasatosporales</taxon>
        <taxon>Streptomycetaceae</taxon>
        <taxon>Streptomyces</taxon>
    </lineage>
</organism>
<feature type="transmembrane region" description="Helical" evidence="5">
    <location>
        <begin position="244"/>
        <end position="266"/>
    </location>
</feature>
<feature type="transmembrane region" description="Helical" evidence="5">
    <location>
        <begin position="467"/>
        <end position="485"/>
    </location>
</feature>
<evidence type="ECO:0000256" key="1">
    <source>
        <dbReference type="ARBA" id="ARBA00004141"/>
    </source>
</evidence>
<sequence>MPTSATPEASRRPDLRRDIGTIGLIWTSVGSIIGSGWLFGALFAAQAAGTAALVSWGIGALAITVLAFVHAELGAAYPVAGGTARFPHYAFGSAAGASFGWFSWLQAVATAPIEVMASLNYLSVHATWVQTGENRLTPAGYGLAVAFMAFFVIVNFFGIRWLAHTNSVATWWKITIPLLTIAVLAGTTFHGGNFGHQGFAPFGVEGVLSAISTSGIIFALLGFEQADQLAGESRDPARDIPRAVIGSILIGALIYLALQTVFIGALPQSAFAHGWADLTFADKTGPFAGIALSAGLGWLAALIYVDAVVSPTGTGLIYTTAASRVSYGLSRNGYVPAVFERTTARGVPWFSLLFTFLVGLIVFLPFPTWQKLVGFVTSASVLMYAGAPLALGCLRRQDPDRYRPYRLPGGLFWAPVAFIVSNLIIYWAGWDTLWRLGLAIVLGYLLLGGSALLGLNPRAPHLDWRSAQWLPVYLVGLGLISWQGGYCSGGPASSVSCGATGALPLWWDMAVIAGFSLLIYFWALRVRLPDAETQEYIGSVDVPPRPRP</sequence>
<dbReference type="RefSeq" id="WP_190123929.1">
    <property type="nucleotide sequence ID" value="NZ_BMWG01000009.1"/>
</dbReference>
<feature type="transmembrane region" description="Helical" evidence="5">
    <location>
        <begin position="202"/>
        <end position="223"/>
    </location>
</feature>
<name>A0A918Q8Q8_9ACTN</name>
<proteinExistence type="predicted"/>
<dbReference type="InterPro" id="IPR052962">
    <property type="entry name" value="AA_Transporter_AGT"/>
</dbReference>
<evidence type="ECO:0000313" key="6">
    <source>
        <dbReference type="EMBL" id="GGZ37040.1"/>
    </source>
</evidence>
<dbReference type="Gene3D" id="1.20.1740.10">
    <property type="entry name" value="Amino acid/polyamine transporter I"/>
    <property type="match status" value="1"/>
</dbReference>
<evidence type="ECO:0000256" key="4">
    <source>
        <dbReference type="ARBA" id="ARBA00023136"/>
    </source>
</evidence>
<reference evidence="6" key="2">
    <citation type="submission" date="2020-09" db="EMBL/GenBank/DDBJ databases">
        <authorList>
            <person name="Sun Q."/>
            <person name="Ohkuma M."/>
        </authorList>
    </citation>
    <scope>NUCLEOTIDE SEQUENCE</scope>
    <source>
        <strain evidence="6">JCM 4988</strain>
    </source>
</reference>
<feature type="transmembrane region" description="Helical" evidence="5">
    <location>
        <begin position="51"/>
        <end position="77"/>
    </location>
</feature>
<feature type="transmembrane region" description="Helical" evidence="5">
    <location>
        <begin position="89"/>
        <end position="109"/>
    </location>
</feature>
<feature type="transmembrane region" description="Helical" evidence="5">
    <location>
        <begin position="286"/>
        <end position="305"/>
    </location>
</feature>
<gene>
    <name evidence="6" type="ORF">GCM10010387_33910</name>
</gene>